<protein>
    <submittedName>
        <fullName evidence="2">Uncharacterized protein</fullName>
    </submittedName>
</protein>
<accession>A0AAD7NK32</accession>
<proteinExistence type="predicted"/>
<dbReference type="EMBL" id="JARJLG010000040">
    <property type="protein sequence ID" value="KAJ7763655.1"/>
    <property type="molecule type" value="Genomic_DNA"/>
</dbReference>
<reference evidence="2" key="1">
    <citation type="submission" date="2023-03" db="EMBL/GenBank/DDBJ databases">
        <title>Massive genome expansion in bonnet fungi (Mycena s.s.) driven by repeated elements and novel gene families across ecological guilds.</title>
        <authorList>
            <consortium name="Lawrence Berkeley National Laboratory"/>
            <person name="Harder C.B."/>
            <person name="Miyauchi S."/>
            <person name="Viragh M."/>
            <person name="Kuo A."/>
            <person name="Thoen E."/>
            <person name="Andreopoulos B."/>
            <person name="Lu D."/>
            <person name="Skrede I."/>
            <person name="Drula E."/>
            <person name="Henrissat B."/>
            <person name="Morin E."/>
            <person name="Kohler A."/>
            <person name="Barry K."/>
            <person name="LaButti K."/>
            <person name="Morin E."/>
            <person name="Salamov A."/>
            <person name="Lipzen A."/>
            <person name="Mereny Z."/>
            <person name="Hegedus B."/>
            <person name="Baldrian P."/>
            <person name="Stursova M."/>
            <person name="Weitz H."/>
            <person name="Taylor A."/>
            <person name="Grigoriev I.V."/>
            <person name="Nagy L.G."/>
            <person name="Martin F."/>
            <person name="Kauserud H."/>
        </authorList>
    </citation>
    <scope>NUCLEOTIDE SEQUENCE</scope>
    <source>
        <strain evidence="2">CBHHK188m</strain>
    </source>
</reference>
<feature type="compositionally biased region" description="Polar residues" evidence="1">
    <location>
        <begin position="117"/>
        <end position="131"/>
    </location>
</feature>
<keyword evidence="3" id="KW-1185">Reference proteome</keyword>
<comment type="caution">
    <text evidence="2">The sequence shown here is derived from an EMBL/GenBank/DDBJ whole genome shotgun (WGS) entry which is preliminary data.</text>
</comment>
<gene>
    <name evidence="2" type="ORF">DFH07DRAFT_812678</name>
</gene>
<sequence>MAELTLGVIGAAATIGAAKLATASGFTGRHESSHREEMMETKRNMDDFRANLQSGDVTPDEEREFLRTRDKAIQLGNQYHESLEEYKDLSWFKLPDKLNKRKDVRTKKRSTREANHSLRSLNESMASGSDTSSICASSGSPPGSGLASEDIGEWTQEVNEGSSKLGATTYLVS</sequence>
<feature type="compositionally biased region" description="Polar residues" evidence="1">
    <location>
        <begin position="156"/>
        <end position="173"/>
    </location>
</feature>
<dbReference type="Proteomes" id="UP001215280">
    <property type="component" value="Unassembled WGS sequence"/>
</dbReference>
<name>A0AAD7NK32_9AGAR</name>
<organism evidence="2 3">
    <name type="scientific">Mycena maculata</name>
    <dbReference type="NCBI Taxonomy" id="230809"/>
    <lineage>
        <taxon>Eukaryota</taxon>
        <taxon>Fungi</taxon>
        <taxon>Dikarya</taxon>
        <taxon>Basidiomycota</taxon>
        <taxon>Agaricomycotina</taxon>
        <taxon>Agaricomycetes</taxon>
        <taxon>Agaricomycetidae</taxon>
        <taxon>Agaricales</taxon>
        <taxon>Marasmiineae</taxon>
        <taxon>Mycenaceae</taxon>
        <taxon>Mycena</taxon>
    </lineage>
</organism>
<evidence type="ECO:0000256" key="1">
    <source>
        <dbReference type="SAM" id="MobiDB-lite"/>
    </source>
</evidence>
<feature type="compositionally biased region" description="Low complexity" evidence="1">
    <location>
        <begin position="132"/>
        <end position="148"/>
    </location>
</feature>
<evidence type="ECO:0000313" key="2">
    <source>
        <dbReference type="EMBL" id="KAJ7763655.1"/>
    </source>
</evidence>
<dbReference type="AlphaFoldDB" id="A0AAD7NK32"/>
<feature type="region of interest" description="Disordered" evidence="1">
    <location>
        <begin position="102"/>
        <end position="173"/>
    </location>
</feature>
<evidence type="ECO:0000313" key="3">
    <source>
        <dbReference type="Proteomes" id="UP001215280"/>
    </source>
</evidence>